<dbReference type="Pfam" id="PF11253">
    <property type="entry name" value="DUF3052"/>
    <property type="match status" value="1"/>
</dbReference>
<sequence length="141" mass="14802">MTTAETSMADQLGFTQGQTVREIGHAQDSDADLGHSVEELTGKELVGVGTGGVADAVLMWWRDDDGDLVDGLLDALTDLSEDGVVWLLTPRTGRVGHVEPSDIAECAATAGLVQTGSVRAAVDWQGTELRTPKARRSGRGA</sequence>
<keyword evidence="2" id="KW-1185">Reference proteome</keyword>
<evidence type="ECO:0000313" key="1">
    <source>
        <dbReference type="EMBL" id="GAA3919641.1"/>
    </source>
</evidence>
<organism evidence="1 2">
    <name type="scientific">Streptomyces gulbargensis</name>
    <dbReference type="NCBI Taxonomy" id="364901"/>
    <lineage>
        <taxon>Bacteria</taxon>
        <taxon>Bacillati</taxon>
        <taxon>Actinomycetota</taxon>
        <taxon>Actinomycetes</taxon>
        <taxon>Kitasatosporales</taxon>
        <taxon>Streptomycetaceae</taxon>
        <taxon>Streptomyces</taxon>
    </lineage>
</organism>
<proteinExistence type="predicted"/>
<reference evidence="2" key="1">
    <citation type="journal article" date="2019" name="Int. J. Syst. Evol. Microbiol.">
        <title>The Global Catalogue of Microorganisms (GCM) 10K type strain sequencing project: providing services to taxonomists for standard genome sequencing and annotation.</title>
        <authorList>
            <consortium name="The Broad Institute Genomics Platform"/>
            <consortium name="The Broad Institute Genome Sequencing Center for Infectious Disease"/>
            <person name="Wu L."/>
            <person name="Ma J."/>
        </authorList>
    </citation>
    <scope>NUCLEOTIDE SEQUENCE [LARGE SCALE GENOMIC DNA]</scope>
    <source>
        <strain evidence="2">JCM 16956</strain>
    </source>
</reference>
<name>A0ABP7MBZ6_9ACTN</name>
<dbReference type="RefSeq" id="WP_345282855.1">
    <property type="nucleotide sequence ID" value="NZ_BAABAJ010000008.1"/>
</dbReference>
<dbReference type="Proteomes" id="UP001501000">
    <property type="component" value="Unassembled WGS sequence"/>
</dbReference>
<protein>
    <submittedName>
        <fullName evidence="1">DUF3052 domain-containing protein</fullName>
    </submittedName>
</protein>
<evidence type="ECO:0000313" key="2">
    <source>
        <dbReference type="Proteomes" id="UP001501000"/>
    </source>
</evidence>
<accession>A0ABP7MBZ6</accession>
<gene>
    <name evidence="1" type="ORF">GCM10022244_30910</name>
</gene>
<dbReference type="InterPro" id="IPR021412">
    <property type="entry name" value="DUF3052"/>
</dbReference>
<comment type="caution">
    <text evidence="1">The sequence shown here is derived from an EMBL/GenBank/DDBJ whole genome shotgun (WGS) entry which is preliminary data.</text>
</comment>
<dbReference type="EMBL" id="BAABAJ010000008">
    <property type="protein sequence ID" value="GAA3919641.1"/>
    <property type="molecule type" value="Genomic_DNA"/>
</dbReference>